<feature type="transmembrane region" description="Helical" evidence="8">
    <location>
        <begin position="322"/>
        <end position="346"/>
    </location>
</feature>
<protein>
    <submittedName>
        <fullName evidence="11">ABC transporter permease subunit</fullName>
    </submittedName>
</protein>
<evidence type="ECO:0000256" key="1">
    <source>
        <dbReference type="ARBA" id="ARBA00004429"/>
    </source>
</evidence>
<dbReference type="GO" id="GO:0055085">
    <property type="term" value="P:transmembrane transport"/>
    <property type="evidence" value="ECO:0007669"/>
    <property type="project" value="InterPro"/>
</dbReference>
<dbReference type="SUPFAM" id="SSF161098">
    <property type="entry name" value="MetI-like"/>
    <property type="match status" value="2"/>
</dbReference>
<feature type="transmembrane region" description="Helical" evidence="8">
    <location>
        <begin position="20"/>
        <end position="42"/>
    </location>
</feature>
<dbReference type="Pfam" id="PF00528">
    <property type="entry name" value="BPD_transp_1"/>
    <property type="match status" value="2"/>
</dbReference>
<evidence type="ECO:0000256" key="4">
    <source>
        <dbReference type="ARBA" id="ARBA00022519"/>
    </source>
</evidence>
<evidence type="ECO:0000313" key="11">
    <source>
        <dbReference type="EMBL" id="MTH67270.1"/>
    </source>
</evidence>
<feature type="transmembrane region" description="Helical" evidence="8">
    <location>
        <begin position="74"/>
        <end position="102"/>
    </location>
</feature>
<dbReference type="InterPro" id="IPR000515">
    <property type="entry name" value="MetI-like"/>
</dbReference>
<comment type="similarity">
    <text evidence="8">Belongs to the binding-protein-dependent transport system permease family.</text>
</comment>
<feature type="transmembrane region" description="Helical" evidence="8">
    <location>
        <begin position="114"/>
        <end position="136"/>
    </location>
</feature>
<dbReference type="GO" id="GO:0005886">
    <property type="term" value="C:plasma membrane"/>
    <property type="evidence" value="ECO:0007669"/>
    <property type="project" value="UniProtKB-SubCell"/>
</dbReference>
<dbReference type="Gene3D" id="1.10.3720.10">
    <property type="entry name" value="MetI-like"/>
    <property type="match status" value="2"/>
</dbReference>
<feature type="transmembrane region" description="Helical" evidence="8">
    <location>
        <begin position="500"/>
        <end position="520"/>
    </location>
</feature>
<feature type="region of interest" description="Disordered" evidence="9">
    <location>
        <begin position="609"/>
        <end position="635"/>
    </location>
</feature>
<evidence type="ECO:0000313" key="12">
    <source>
        <dbReference type="Proteomes" id="UP000433071"/>
    </source>
</evidence>
<dbReference type="AlphaFoldDB" id="A0A6I3LXI8"/>
<comment type="subcellular location">
    <subcellularLocation>
        <location evidence="1">Cell inner membrane</location>
        <topology evidence="1">Multi-pass membrane protein</topology>
    </subcellularLocation>
    <subcellularLocation>
        <location evidence="8">Cell membrane</location>
        <topology evidence="8">Multi-pass membrane protein</topology>
    </subcellularLocation>
</comment>
<feature type="transmembrane region" description="Helical" evidence="8">
    <location>
        <begin position="418"/>
        <end position="443"/>
    </location>
</feature>
<keyword evidence="3" id="KW-1003">Cell membrane</keyword>
<evidence type="ECO:0000256" key="8">
    <source>
        <dbReference type="RuleBase" id="RU363032"/>
    </source>
</evidence>
<feature type="transmembrane region" description="Helical" evidence="8">
    <location>
        <begin position="384"/>
        <end position="406"/>
    </location>
</feature>
<keyword evidence="6 8" id="KW-1133">Transmembrane helix</keyword>
<feature type="domain" description="ABC transmembrane type-1" evidence="10">
    <location>
        <begin position="380"/>
        <end position="577"/>
    </location>
</feature>
<accession>A0A6I3LXI8</accession>
<dbReference type="EMBL" id="WMLB01000006">
    <property type="protein sequence ID" value="MTH67270.1"/>
    <property type="molecule type" value="Genomic_DNA"/>
</dbReference>
<keyword evidence="12" id="KW-1185">Reference proteome</keyword>
<gene>
    <name evidence="11" type="ORF">GJ743_02650</name>
</gene>
<feature type="transmembrane region" description="Helical" evidence="8">
    <location>
        <begin position="449"/>
        <end position="470"/>
    </location>
</feature>
<dbReference type="InterPro" id="IPR035906">
    <property type="entry name" value="MetI-like_sf"/>
</dbReference>
<dbReference type="PANTHER" id="PTHR43357:SF4">
    <property type="entry name" value="INNER MEMBRANE ABC TRANSPORTER PERMEASE PROTEIN YDCV"/>
    <property type="match status" value="1"/>
</dbReference>
<evidence type="ECO:0000256" key="2">
    <source>
        <dbReference type="ARBA" id="ARBA00022448"/>
    </source>
</evidence>
<dbReference type="PROSITE" id="PS50928">
    <property type="entry name" value="ABC_TM1"/>
    <property type="match status" value="2"/>
</dbReference>
<evidence type="ECO:0000256" key="3">
    <source>
        <dbReference type="ARBA" id="ARBA00022475"/>
    </source>
</evidence>
<feature type="transmembrane region" description="Helical" evidence="8">
    <location>
        <begin position="162"/>
        <end position="187"/>
    </location>
</feature>
<dbReference type="CDD" id="cd06261">
    <property type="entry name" value="TM_PBP2"/>
    <property type="match status" value="2"/>
</dbReference>
<feature type="domain" description="ABC transmembrane type-1" evidence="10">
    <location>
        <begin position="78"/>
        <end position="290"/>
    </location>
</feature>
<sequence>MSRAERATRAGRTRPTTMTVATVVAGTVIFLLLAIPLAVQVITAFRGPFLPFGVSSARWSVDNFATLWGLREDFWAVLGSTAAFVGGSTVLSLLMAFGLAWITVRTDAPFRRVISLLVIVPFIVPPIVKAQAYLLMLSPESGVLNQLIHLVPGMADVTIDPYSFPTMIVIQSLTNVTFPFLMIVPILTGMDGSLEESARVSGAGWGQTLRRVTLPMLWPGLLGVTVLTFILGLGSLEVPLLFGQESGKSIFALKLWTLISAGAGELPQYGLAAAWGCVFLVITTIAFVIYLRATRDAERRASISGKGFRPTTMKLGGWRIPVLLAVVVFTMLTAVLPLFALFWSAITPYPLAFSFEALRTQTQFGAFGEVLADGEFWASLGRTLIIAGGSATIACGAATVLAYGIARARATGWTRSMDLFASSSVAIPAVIAGFAMFLTFMVINPVIPLAGTIAALVIAYSYRVSIAYRAGFSATLQIRKELEEAALISGASRLEGFRRIVAPLLAPTVFAVWIQMFILGTNEFTLPAFLATPESRPLSVYMYAMINPRSAQLYAPDQGAAMALIFTLLVFAIGYGLQWLVSLRAIGRASRRGRVVASATDALGAAAAAVEATDDPDATDTRSVATEQVRELSRR</sequence>
<reference evidence="11 12" key="1">
    <citation type="submission" date="2019-11" db="EMBL/GenBank/DDBJ databases">
        <title>Agromyces kandeliae sp. nov., isolated from mangrove soil.</title>
        <authorList>
            <person name="Wang R."/>
        </authorList>
    </citation>
    <scope>NUCLEOTIDE SEQUENCE [LARGE SCALE GENOMIC DNA]</scope>
    <source>
        <strain evidence="11 12">JCM 11433</strain>
    </source>
</reference>
<keyword evidence="5 8" id="KW-0812">Transmembrane</keyword>
<keyword evidence="4" id="KW-0997">Cell inner membrane</keyword>
<name>A0A6I3LXI8_9MICO</name>
<keyword evidence="7 8" id="KW-0472">Membrane</keyword>
<evidence type="ECO:0000256" key="6">
    <source>
        <dbReference type="ARBA" id="ARBA00022989"/>
    </source>
</evidence>
<feature type="transmembrane region" description="Helical" evidence="8">
    <location>
        <begin position="272"/>
        <end position="291"/>
    </location>
</feature>
<evidence type="ECO:0000256" key="9">
    <source>
        <dbReference type="SAM" id="MobiDB-lite"/>
    </source>
</evidence>
<evidence type="ECO:0000256" key="7">
    <source>
        <dbReference type="ARBA" id="ARBA00023136"/>
    </source>
</evidence>
<evidence type="ECO:0000256" key="5">
    <source>
        <dbReference type="ARBA" id="ARBA00022692"/>
    </source>
</evidence>
<keyword evidence="2 8" id="KW-0813">Transport</keyword>
<dbReference type="RefSeq" id="WP_155050345.1">
    <property type="nucleotide sequence ID" value="NZ_BAAAIB010000006.1"/>
</dbReference>
<feature type="transmembrane region" description="Helical" evidence="8">
    <location>
        <begin position="560"/>
        <end position="581"/>
    </location>
</feature>
<dbReference type="Proteomes" id="UP000433071">
    <property type="component" value="Unassembled WGS sequence"/>
</dbReference>
<dbReference type="OrthoDB" id="5100908at2"/>
<organism evidence="11 12">
    <name type="scientific">Agromyces bracchium</name>
    <dbReference type="NCBI Taxonomy" id="88376"/>
    <lineage>
        <taxon>Bacteria</taxon>
        <taxon>Bacillati</taxon>
        <taxon>Actinomycetota</taxon>
        <taxon>Actinomycetes</taxon>
        <taxon>Micrococcales</taxon>
        <taxon>Microbacteriaceae</taxon>
        <taxon>Agromyces</taxon>
    </lineage>
</organism>
<proteinExistence type="inferred from homology"/>
<dbReference type="PANTHER" id="PTHR43357">
    <property type="entry name" value="INNER MEMBRANE ABC TRANSPORTER PERMEASE PROTEIN YDCV"/>
    <property type="match status" value="1"/>
</dbReference>
<evidence type="ECO:0000259" key="10">
    <source>
        <dbReference type="PROSITE" id="PS50928"/>
    </source>
</evidence>
<feature type="transmembrane region" description="Helical" evidence="8">
    <location>
        <begin position="216"/>
        <end position="236"/>
    </location>
</feature>
<comment type="caution">
    <text evidence="11">The sequence shown here is derived from an EMBL/GenBank/DDBJ whole genome shotgun (WGS) entry which is preliminary data.</text>
</comment>